<evidence type="ECO:0000313" key="3">
    <source>
        <dbReference type="EMBL" id="RRO14551.1"/>
    </source>
</evidence>
<dbReference type="RefSeq" id="WP_125092084.1">
    <property type="nucleotide sequence ID" value="NZ_RSAA01000018.1"/>
</dbReference>
<dbReference type="Proteomes" id="UP000274515">
    <property type="component" value="Unassembled WGS sequence"/>
</dbReference>
<name>A0A3R8Q0S9_9PSEU</name>
<reference evidence="3 4" key="1">
    <citation type="submission" date="2018-11" db="EMBL/GenBank/DDBJ databases">
        <title>Saccharopolyspora rhizosphaerae sp. nov., an actinomycete isolated from rhizosphere soil in Thailand.</title>
        <authorList>
            <person name="Intra B."/>
            <person name="Euanorasetr J."/>
            <person name="Take A."/>
            <person name="Inahashi Y."/>
            <person name="Mori M."/>
            <person name="Panbangred W."/>
            <person name="Matsumoto A."/>
        </authorList>
    </citation>
    <scope>NUCLEOTIDE SEQUENCE [LARGE SCALE GENOMIC DNA]</scope>
    <source>
        <strain evidence="3 4">H219</strain>
    </source>
</reference>
<accession>A0A3R8Q0S9</accession>
<keyword evidence="2" id="KW-0472">Membrane</keyword>
<evidence type="ECO:0000256" key="2">
    <source>
        <dbReference type="SAM" id="Phobius"/>
    </source>
</evidence>
<dbReference type="EMBL" id="RSAA01000018">
    <property type="protein sequence ID" value="RRO14551.1"/>
    <property type="molecule type" value="Genomic_DNA"/>
</dbReference>
<gene>
    <name evidence="3" type="ORF">EIL87_19805</name>
</gene>
<protein>
    <submittedName>
        <fullName evidence="3">Uncharacterized protein</fullName>
    </submittedName>
</protein>
<keyword evidence="2" id="KW-1133">Transmembrane helix</keyword>
<feature type="transmembrane region" description="Helical" evidence="2">
    <location>
        <begin position="43"/>
        <end position="62"/>
    </location>
</feature>
<evidence type="ECO:0000256" key="1">
    <source>
        <dbReference type="SAM" id="MobiDB-lite"/>
    </source>
</evidence>
<proteinExistence type="predicted"/>
<keyword evidence="4" id="KW-1185">Reference proteome</keyword>
<keyword evidence="2" id="KW-0812">Transmembrane</keyword>
<evidence type="ECO:0000313" key="4">
    <source>
        <dbReference type="Proteomes" id="UP000274515"/>
    </source>
</evidence>
<comment type="caution">
    <text evidence="3">The sequence shown here is derived from an EMBL/GenBank/DDBJ whole genome shotgun (WGS) entry which is preliminary data.</text>
</comment>
<dbReference type="AlphaFoldDB" id="A0A3R8Q0S9"/>
<sequence>MFNIRVFVIRQATPPAKPEDKNPTEKAGGQKGRARPRKWVGRLGRVIALLVSGANLMGQLPINFF</sequence>
<organism evidence="3 4">
    <name type="scientific">Saccharopolyspora rhizosphaerae</name>
    <dbReference type="NCBI Taxonomy" id="2492662"/>
    <lineage>
        <taxon>Bacteria</taxon>
        <taxon>Bacillati</taxon>
        <taxon>Actinomycetota</taxon>
        <taxon>Actinomycetes</taxon>
        <taxon>Pseudonocardiales</taxon>
        <taxon>Pseudonocardiaceae</taxon>
        <taxon>Saccharopolyspora</taxon>
    </lineage>
</organism>
<feature type="region of interest" description="Disordered" evidence="1">
    <location>
        <begin position="12"/>
        <end position="35"/>
    </location>
</feature>